<protein>
    <submittedName>
        <fullName evidence="1">Uncharacterized protein</fullName>
    </submittedName>
</protein>
<accession>A0A319DU19</accession>
<dbReference type="VEuPathDB" id="FungiDB:BO71DRAFT_411659"/>
<dbReference type="Proteomes" id="UP000247810">
    <property type="component" value="Unassembled WGS sequence"/>
</dbReference>
<gene>
    <name evidence="1" type="ORF">BO71DRAFT_411659</name>
</gene>
<reference evidence="1 2" key="1">
    <citation type="submission" date="2018-02" db="EMBL/GenBank/DDBJ databases">
        <title>The genomes of Aspergillus section Nigri reveals drivers in fungal speciation.</title>
        <authorList>
            <consortium name="DOE Joint Genome Institute"/>
            <person name="Vesth T.C."/>
            <person name="Nybo J."/>
            <person name="Theobald S."/>
            <person name="Brandl J."/>
            <person name="Frisvad J.C."/>
            <person name="Nielsen K.F."/>
            <person name="Lyhne E.K."/>
            <person name="Kogle M.E."/>
            <person name="Kuo A."/>
            <person name="Riley R."/>
            <person name="Clum A."/>
            <person name="Nolan M."/>
            <person name="Lipzen A."/>
            <person name="Salamov A."/>
            <person name="Henrissat B."/>
            <person name="Wiebenga A."/>
            <person name="De vries R.P."/>
            <person name="Grigoriev I.V."/>
            <person name="Mortensen U.H."/>
            <person name="Andersen M.R."/>
            <person name="Baker S.E."/>
        </authorList>
    </citation>
    <scope>NUCLEOTIDE SEQUENCE [LARGE SCALE GENOMIC DNA]</scope>
    <source>
        <strain evidence="1 2">CBS 707.79</strain>
    </source>
</reference>
<organism evidence="1 2">
    <name type="scientific">Aspergillus ellipticus CBS 707.79</name>
    <dbReference type="NCBI Taxonomy" id="1448320"/>
    <lineage>
        <taxon>Eukaryota</taxon>
        <taxon>Fungi</taxon>
        <taxon>Dikarya</taxon>
        <taxon>Ascomycota</taxon>
        <taxon>Pezizomycotina</taxon>
        <taxon>Eurotiomycetes</taxon>
        <taxon>Eurotiomycetidae</taxon>
        <taxon>Eurotiales</taxon>
        <taxon>Aspergillaceae</taxon>
        <taxon>Aspergillus</taxon>
        <taxon>Aspergillus subgen. Circumdati</taxon>
    </lineage>
</organism>
<evidence type="ECO:0000313" key="2">
    <source>
        <dbReference type="Proteomes" id="UP000247810"/>
    </source>
</evidence>
<evidence type="ECO:0000313" key="1">
    <source>
        <dbReference type="EMBL" id="PYH91588.1"/>
    </source>
</evidence>
<name>A0A319DU19_9EURO</name>
<dbReference type="AlphaFoldDB" id="A0A319DU19"/>
<dbReference type="EMBL" id="KZ825940">
    <property type="protein sequence ID" value="PYH91588.1"/>
    <property type="molecule type" value="Genomic_DNA"/>
</dbReference>
<keyword evidence="2" id="KW-1185">Reference proteome</keyword>
<sequence length="172" mass="18838">MEFIRALFNNYFVSSIFWASSAPSSSATGPTVITPKDPATLPSAARLFPEPPHGTPLSSPLPNPRPYDNVKHVLGLRGVKRGLGWHPVCPRCGNRHGGACWPECQQCGRHHPIFFSLGPKITTPLALTYDALFLRLNYREFGRLMATTCELGFTPTITHSPVPGGLTGRMKE</sequence>
<proteinExistence type="predicted"/>